<evidence type="ECO:0000256" key="3">
    <source>
        <dbReference type="ARBA" id="ARBA00022833"/>
    </source>
</evidence>
<dbReference type="AlphaFoldDB" id="A0A9P6FLE7"/>
<accession>A0A9P6FLE7</accession>
<feature type="region of interest" description="Disordered" evidence="5">
    <location>
        <begin position="33"/>
        <end position="123"/>
    </location>
</feature>
<evidence type="ECO:0000256" key="4">
    <source>
        <dbReference type="PROSITE-ProRule" id="PRU00723"/>
    </source>
</evidence>
<evidence type="ECO:0000256" key="2">
    <source>
        <dbReference type="ARBA" id="ARBA00022771"/>
    </source>
</evidence>
<organism evidence="7 8">
    <name type="scientific">Lunasporangiospora selenospora</name>
    <dbReference type="NCBI Taxonomy" id="979761"/>
    <lineage>
        <taxon>Eukaryota</taxon>
        <taxon>Fungi</taxon>
        <taxon>Fungi incertae sedis</taxon>
        <taxon>Mucoromycota</taxon>
        <taxon>Mortierellomycotina</taxon>
        <taxon>Mortierellomycetes</taxon>
        <taxon>Mortierellales</taxon>
        <taxon>Mortierellaceae</taxon>
        <taxon>Lunasporangiospora</taxon>
    </lineage>
</organism>
<dbReference type="Proteomes" id="UP000780801">
    <property type="component" value="Unassembled WGS sequence"/>
</dbReference>
<sequence>MTSARLTPCSFYLSPKGCRNGEACRFAHLPAGQAPVPAAPAAGGTPAQKSRPPRQGRRKPATDTPLAGSSVDGSVEGGHVPAAAPAATPAVSIGQGDRSVAQPRSRVEPNPARAPVRKPVPKPLQHLQDMNQKEATAAIRDFEISQVERGFVSSFERLSPTTMQLKIVP</sequence>
<evidence type="ECO:0000313" key="7">
    <source>
        <dbReference type="EMBL" id="KAF9573849.1"/>
    </source>
</evidence>
<proteinExistence type="predicted"/>
<keyword evidence="1 4" id="KW-0479">Metal-binding</keyword>
<dbReference type="EMBL" id="JAABOA010005760">
    <property type="protein sequence ID" value="KAF9573849.1"/>
    <property type="molecule type" value="Genomic_DNA"/>
</dbReference>
<protein>
    <recommendedName>
        <fullName evidence="6">C3H1-type domain-containing protein</fullName>
    </recommendedName>
</protein>
<gene>
    <name evidence="7" type="ORF">BGW38_008378</name>
</gene>
<keyword evidence="2 4" id="KW-0863">Zinc-finger</keyword>
<dbReference type="PROSITE" id="PS50103">
    <property type="entry name" value="ZF_C3H1"/>
    <property type="match status" value="1"/>
</dbReference>
<evidence type="ECO:0000259" key="6">
    <source>
        <dbReference type="PROSITE" id="PS50103"/>
    </source>
</evidence>
<feature type="zinc finger region" description="C3H1-type" evidence="4">
    <location>
        <begin position="3"/>
        <end position="31"/>
    </location>
</feature>
<feature type="domain" description="C3H1-type" evidence="6">
    <location>
        <begin position="3"/>
        <end position="31"/>
    </location>
</feature>
<dbReference type="SUPFAM" id="SSF90229">
    <property type="entry name" value="CCCH zinc finger"/>
    <property type="match status" value="1"/>
</dbReference>
<dbReference type="GO" id="GO:0008270">
    <property type="term" value="F:zinc ion binding"/>
    <property type="evidence" value="ECO:0007669"/>
    <property type="project" value="UniProtKB-KW"/>
</dbReference>
<feature type="compositionally biased region" description="Low complexity" evidence="5">
    <location>
        <begin position="81"/>
        <end position="90"/>
    </location>
</feature>
<evidence type="ECO:0000313" key="8">
    <source>
        <dbReference type="Proteomes" id="UP000780801"/>
    </source>
</evidence>
<feature type="non-terminal residue" evidence="7">
    <location>
        <position position="169"/>
    </location>
</feature>
<feature type="compositionally biased region" description="Low complexity" evidence="5">
    <location>
        <begin position="33"/>
        <end position="47"/>
    </location>
</feature>
<evidence type="ECO:0000256" key="5">
    <source>
        <dbReference type="SAM" id="MobiDB-lite"/>
    </source>
</evidence>
<comment type="caution">
    <text evidence="7">The sequence shown here is derived from an EMBL/GenBank/DDBJ whole genome shotgun (WGS) entry which is preliminary data.</text>
</comment>
<dbReference type="InterPro" id="IPR000571">
    <property type="entry name" value="Znf_CCCH"/>
</dbReference>
<evidence type="ECO:0000256" key="1">
    <source>
        <dbReference type="ARBA" id="ARBA00022723"/>
    </source>
</evidence>
<reference evidence="7" key="1">
    <citation type="journal article" date="2020" name="Fungal Divers.">
        <title>Resolving the Mortierellaceae phylogeny through synthesis of multi-gene phylogenetics and phylogenomics.</title>
        <authorList>
            <person name="Vandepol N."/>
            <person name="Liber J."/>
            <person name="Desiro A."/>
            <person name="Na H."/>
            <person name="Kennedy M."/>
            <person name="Barry K."/>
            <person name="Grigoriev I.V."/>
            <person name="Miller A.N."/>
            <person name="O'Donnell K."/>
            <person name="Stajich J.E."/>
            <person name="Bonito G."/>
        </authorList>
    </citation>
    <scope>NUCLEOTIDE SEQUENCE</scope>
    <source>
        <strain evidence="7">KOD1015</strain>
    </source>
</reference>
<name>A0A9P6FLE7_9FUNG</name>
<dbReference type="InterPro" id="IPR036855">
    <property type="entry name" value="Znf_CCCH_sf"/>
</dbReference>
<keyword evidence="8" id="KW-1185">Reference proteome</keyword>
<keyword evidence="3 4" id="KW-0862">Zinc</keyword>